<dbReference type="PANTHER" id="PTHR48019">
    <property type="entry name" value="SERUM RESPONSE FACTOR HOMOLOG"/>
    <property type="match status" value="1"/>
</dbReference>
<evidence type="ECO:0000256" key="6">
    <source>
        <dbReference type="SAM" id="Coils"/>
    </source>
</evidence>
<evidence type="ECO:0000256" key="3">
    <source>
        <dbReference type="ARBA" id="ARBA00023125"/>
    </source>
</evidence>
<dbReference type="PROSITE" id="PS50066">
    <property type="entry name" value="MADS_BOX_2"/>
    <property type="match status" value="1"/>
</dbReference>
<evidence type="ECO:0000259" key="7">
    <source>
        <dbReference type="PROSITE" id="PS50066"/>
    </source>
</evidence>
<dbReference type="AlphaFoldDB" id="Q9XGK1"/>
<keyword evidence="4" id="KW-0804">Transcription</keyword>
<gene>
    <name evidence="8" type="primary">ggm6</name>
</gene>
<evidence type="ECO:0000256" key="4">
    <source>
        <dbReference type="ARBA" id="ARBA00023163"/>
    </source>
</evidence>
<keyword evidence="2" id="KW-0805">Transcription regulation</keyword>
<dbReference type="SUPFAM" id="SSF55455">
    <property type="entry name" value="SRF-like"/>
    <property type="match status" value="1"/>
</dbReference>
<evidence type="ECO:0000256" key="5">
    <source>
        <dbReference type="ARBA" id="ARBA00023242"/>
    </source>
</evidence>
<dbReference type="InterPro" id="IPR033896">
    <property type="entry name" value="MEF2-like_N"/>
</dbReference>
<dbReference type="GO" id="GO:0046983">
    <property type="term" value="F:protein dimerization activity"/>
    <property type="evidence" value="ECO:0007669"/>
    <property type="project" value="InterPro"/>
</dbReference>
<organism evidence="8">
    <name type="scientific">Gnetum gnemon</name>
    <name type="common">Spanish joint-fir</name>
    <name type="synonym">Gnetum acutatum</name>
    <dbReference type="NCBI Taxonomy" id="3382"/>
    <lineage>
        <taxon>Eukaryota</taxon>
        <taxon>Viridiplantae</taxon>
        <taxon>Streptophyta</taxon>
        <taxon>Embryophyta</taxon>
        <taxon>Tracheophyta</taxon>
        <taxon>Spermatophyta</taxon>
        <taxon>Gnetopsida</taxon>
        <taxon>Gnetidae</taxon>
        <taxon>Gnetales</taxon>
        <taxon>Gnetaceae</taxon>
        <taxon>Gnetum</taxon>
    </lineage>
</organism>
<comment type="subcellular location">
    <subcellularLocation>
        <location evidence="1">Nucleus</location>
    </subcellularLocation>
</comment>
<dbReference type="InterPro" id="IPR002100">
    <property type="entry name" value="TF_MADSbox"/>
</dbReference>
<dbReference type="PRINTS" id="PR00404">
    <property type="entry name" value="MADSDOMAIN"/>
</dbReference>
<evidence type="ECO:0000256" key="1">
    <source>
        <dbReference type="ARBA" id="ARBA00004123"/>
    </source>
</evidence>
<dbReference type="InterPro" id="IPR036879">
    <property type="entry name" value="TF_MADSbox_sf"/>
</dbReference>
<keyword evidence="6" id="KW-0175">Coiled coil</keyword>
<dbReference type="EMBL" id="AJ132212">
    <property type="protein sequence ID" value="CAB44452.2"/>
    <property type="molecule type" value="mRNA"/>
</dbReference>
<reference evidence="8" key="1">
    <citation type="journal article" date="1999" name="Proc. Natl. Acad. Sci. U.S.A.">
        <title>MADS-box genes reveal that gnetophytes are more closely related to conifers than to flowering plants.</title>
        <authorList>
            <person name="Winter K.-U."/>
            <person name="Becker A."/>
            <person name="Muenster T."/>
            <person name="Kim J.T."/>
            <person name="Saedler H."/>
            <person name="Theissen G."/>
        </authorList>
    </citation>
    <scope>NUCLEOTIDE SEQUENCE</scope>
</reference>
<dbReference type="InterPro" id="IPR050142">
    <property type="entry name" value="MADS-box/MEF2_TF"/>
</dbReference>
<keyword evidence="5" id="KW-0539">Nucleus</keyword>
<proteinExistence type="evidence at transcript level"/>
<keyword evidence="3" id="KW-0238">DNA-binding</keyword>
<sequence length="243" mass="28113">MGRGKLAMKYIEQKNSRQVTFSKRKNGLKKKVTELSILCGAEIALVIFSNTGKLYSHVGKHGSLNQIIHRYLQNPHAQLRYDQIFQTTLTYAKEDKKFDLCRFFSDLRELMQELESVPNLELQSLEDELQLATYKVRKKKEEAAAKEYDSLQMDLELMLKQNSELQKELRRKELLEDRHRALQWQFQQLMGVDDPGSISQTMESSCVYSSVDDRTSFLALQVSSPAVSSFRSVKPQKTLLNLI</sequence>
<name>Q9XGK1_GNEGN</name>
<evidence type="ECO:0000256" key="2">
    <source>
        <dbReference type="ARBA" id="ARBA00023015"/>
    </source>
</evidence>
<evidence type="ECO:0000313" key="8">
    <source>
        <dbReference type="EMBL" id="CAB44452.2"/>
    </source>
</evidence>
<dbReference type="GO" id="GO:0045944">
    <property type="term" value="P:positive regulation of transcription by RNA polymerase II"/>
    <property type="evidence" value="ECO:0007669"/>
    <property type="project" value="InterPro"/>
</dbReference>
<feature type="coiled-coil region" evidence="6">
    <location>
        <begin position="122"/>
        <end position="185"/>
    </location>
</feature>
<dbReference type="CDD" id="cd00265">
    <property type="entry name" value="MADS_MEF2_like"/>
    <property type="match status" value="1"/>
</dbReference>
<dbReference type="Pfam" id="PF00319">
    <property type="entry name" value="SRF-TF"/>
    <property type="match status" value="1"/>
</dbReference>
<reference evidence="8" key="2">
    <citation type="submission" date="1999-11" db="EMBL/GenBank/DDBJ databases">
        <authorList>
            <person name="Becker A."/>
        </authorList>
    </citation>
    <scope>NUCLEOTIDE SEQUENCE</scope>
</reference>
<dbReference type="Gene3D" id="3.40.1810.10">
    <property type="entry name" value="Transcription factor, MADS-box"/>
    <property type="match status" value="1"/>
</dbReference>
<dbReference type="SMART" id="SM00432">
    <property type="entry name" value="MADS"/>
    <property type="match status" value="1"/>
</dbReference>
<dbReference type="GO" id="GO:0005634">
    <property type="term" value="C:nucleus"/>
    <property type="evidence" value="ECO:0007669"/>
    <property type="project" value="UniProtKB-SubCell"/>
</dbReference>
<protein>
    <submittedName>
        <fullName evidence="8">Putative MADS domain transcription factor GGM6</fullName>
    </submittedName>
</protein>
<accession>Q9XGK1</accession>
<feature type="domain" description="MADS-box" evidence="7">
    <location>
        <begin position="1"/>
        <end position="61"/>
    </location>
</feature>
<dbReference type="GO" id="GO:0000977">
    <property type="term" value="F:RNA polymerase II transcription regulatory region sequence-specific DNA binding"/>
    <property type="evidence" value="ECO:0007669"/>
    <property type="project" value="InterPro"/>
</dbReference>